<proteinExistence type="predicted"/>
<protein>
    <recommendedName>
        <fullName evidence="2">Replication protein</fullName>
    </recommendedName>
</protein>
<organism evidence="1">
    <name type="scientific">uncultured marine thaumarchaeote KM3_99_A02</name>
    <dbReference type="NCBI Taxonomy" id="1456353"/>
    <lineage>
        <taxon>Archaea</taxon>
        <taxon>Nitrososphaerota</taxon>
        <taxon>environmental samples</taxon>
    </lineage>
</organism>
<dbReference type="EMBL" id="KF901186">
    <property type="protein sequence ID" value="AIF21245.1"/>
    <property type="molecule type" value="Genomic_DNA"/>
</dbReference>
<dbReference type="AlphaFoldDB" id="A0A075I0B2"/>
<evidence type="ECO:0000313" key="1">
    <source>
        <dbReference type="EMBL" id="AIF21245.1"/>
    </source>
</evidence>
<name>A0A075I0B2_9ARCH</name>
<accession>A0A075I0B2</accession>
<reference evidence="1" key="1">
    <citation type="journal article" date="2014" name="Genome Biol. Evol.">
        <title>Pangenome evidence for extensive interdomain horizontal transfer affecting lineage core and shell genes in uncultured planktonic thaumarchaeota and euryarchaeota.</title>
        <authorList>
            <person name="Deschamps P."/>
            <person name="Zivanovic Y."/>
            <person name="Moreira D."/>
            <person name="Rodriguez-Valera F."/>
            <person name="Lopez-Garcia P."/>
        </authorList>
    </citation>
    <scope>NUCLEOTIDE SEQUENCE</scope>
</reference>
<sequence>MIFLSSLGLFTDKIKDLLWCSSEYSKYDCISDFSHPKKVKYLACGLRGYCPRCSMAYAHKRAEIMYQWIKQNLADNLNFDLKMNQIVLTLPKGIHETLDKKTFSKMIREFMVSFGIEAYGYSIQYRHSKDPLSDRYLHAHILSLNFKESNNKIIQNDYYFKVNKMRVLWKNIIEKYTDSILDSDVNIFSEYASIKENKPKVVHLLAYLYRYPIQDLFQVQVRDQSINYLENEQFDKANTILQIESMKNEPKNLTWCGLLTSTKRDYLVKLIENTINELVIWRNIDWFVNKLDERSNVCRECGSNYSAIPFERGKYEGDNEPN</sequence>
<evidence type="ECO:0008006" key="2">
    <source>
        <dbReference type="Google" id="ProtNLM"/>
    </source>
</evidence>